<name>A0AA40BM68_9PEZI</name>
<dbReference type="AlphaFoldDB" id="A0AA40BM68"/>
<feature type="region of interest" description="Disordered" evidence="1">
    <location>
        <begin position="1"/>
        <end position="24"/>
    </location>
</feature>
<evidence type="ECO:0000256" key="1">
    <source>
        <dbReference type="SAM" id="MobiDB-lite"/>
    </source>
</evidence>
<dbReference type="Proteomes" id="UP001172159">
    <property type="component" value="Unassembled WGS sequence"/>
</dbReference>
<reference evidence="2" key="1">
    <citation type="submission" date="2023-06" db="EMBL/GenBank/DDBJ databases">
        <title>Genome-scale phylogeny and comparative genomics of the fungal order Sordariales.</title>
        <authorList>
            <consortium name="Lawrence Berkeley National Laboratory"/>
            <person name="Hensen N."/>
            <person name="Bonometti L."/>
            <person name="Westerberg I."/>
            <person name="Brannstrom I.O."/>
            <person name="Guillou S."/>
            <person name="Cros-Aarteil S."/>
            <person name="Calhoun S."/>
            <person name="Haridas S."/>
            <person name="Kuo A."/>
            <person name="Mondo S."/>
            <person name="Pangilinan J."/>
            <person name="Riley R."/>
            <person name="Labutti K."/>
            <person name="Andreopoulos B."/>
            <person name="Lipzen A."/>
            <person name="Chen C."/>
            <person name="Yanf M."/>
            <person name="Daum C."/>
            <person name="Ng V."/>
            <person name="Clum A."/>
            <person name="Steindorff A."/>
            <person name="Ohm R."/>
            <person name="Martin F."/>
            <person name="Silar P."/>
            <person name="Natvig D."/>
            <person name="Lalanne C."/>
            <person name="Gautier V."/>
            <person name="Ament-Velasquez S.L."/>
            <person name="Kruys A."/>
            <person name="Hutchinson M.I."/>
            <person name="Powell A.J."/>
            <person name="Barry K."/>
            <person name="Miller A.N."/>
            <person name="Grigoriev I.V."/>
            <person name="Debuchy R."/>
            <person name="Gladieux P."/>
            <person name="Thoren M.H."/>
            <person name="Johannesson H."/>
        </authorList>
    </citation>
    <scope>NUCLEOTIDE SEQUENCE</scope>
    <source>
        <strain evidence="2">CBS 540.89</strain>
    </source>
</reference>
<protein>
    <recommendedName>
        <fullName evidence="4">F-box domain-containing protein</fullName>
    </recommendedName>
</protein>
<accession>A0AA40BM68</accession>
<gene>
    <name evidence="2" type="ORF">B0T21DRAFT_411886</name>
</gene>
<sequence>MEASSSTAGRSGLAVTRQPTVPHPTASIRIRKQGKLEKMPTEIRIEIMRYLQLPDLMALVHASPAFHSTYQYHRMEVLRSSALHTLQDVISDAVLAHSIDRRIEHHRNRPRIPQQRANRLNYSPDQLREIEKRRGQMASRKLIKTYLSNGKATPQTVLQALSDGELRQIVSFHNRVVAPILVKFCQWTLAHLFRVGHLVGMNPSRWVRLLCEERPLSRWEETQILRAIYRFHTACRLHTLRELGHVTSSALSWFAYHGKLTDWEKEQVHSIEGFLLYSTTNVLDAWVKKDFQNPSALLTKLDDAFARDRSECAATLQRRRVGNFVYNNGLSSHNALIRWMDHFFDRHTAEMLLLSVTLMPTVLSWPGGAPPASPGSIDHLYQCPIRDLLRKLRAFKNKEGAPAAIKYLASSRSQELCQKSVELYYRTWGYLFWDEARLQETGRAAVLRLLATNHNKRSFDELEHPVETWPGM</sequence>
<keyword evidence="3" id="KW-1185">Reference proteome</keyword>
<comment type="caution">
    <text evidence="2">The sequence shown here is derived from an EMBL/GenBank/DDBJ whole genome shotgun (WGS) entry which is preliminary data.</text>
</comment>
<evidence type="ECO:0008006" key="4">
    <source>
        <dbReference type="Google" id="ProtNLM"/>
    </source>
</evidence>
<evidence type="ECO:0000313" key="3">
    <source>
        <dbReference type="Proteomes" id="UP001172159"/>
    </source>
</evidence>
<evidence type="ECO:0000313" key="2">
    <source>
        <dbReference type="EMBL" id="KAK0736739.1"/>
    </source>
</evidence>
<organism evidence="2 3">
    <name type="scientific">Apiosordaria backusii</name>
    <dbReference type="NCBI Taxonomy" id="314023"/>
    <lineage>
        <taxon>Eukaryota</taxon>
        <taxon>Fungi</taxon>
        <taxon>Dikarya</taxon>
        <taxon>Ascomycota</taxon>
        <taxon>Pezizomycotina</taxon>
        <taxon>Sordariomycetes</taxon>
        <taxon>Sordariomycetidae</taxon>
        <taxon>Sordariales</taxon>
        <taxon>Lasiosphaeriaceae</taxon>
        <taxon>Apiosordaria</taxon>
    </lineage>
</organism>
<dbReference type="EMBL" id="JAUKTV010000006">
    <property type="protein sequence ID" value="KAK0736739.1"/>
    <property type="molecule type" value="Genomic_DNA"/>
</dbReference>
<proteinExistence type="predicted"/>